<accession>F1YDW8</accession>
<dbReference type="InterPro" id="IPR011576">
    <property type="entry name" value="Pyridox_Oxase_N"/>
</dbReference>
<dbReference type="RefSeq" id="WP_009677623.1">
    <property type="nucleotide sequence ID" value="NZ_AEUD01000001.1"/>
</dbReference>
<name>F1YDW8_9ACTN</name>
<dbReference type="STRING" id="644548.SCNU_01740"/>
<dbReference type="AlphaFoldDB" id="F1YDW8"/>
<dbReference type="SUPFAM" id="SSF50475">
    <property type="entry name" value="FMN-binding split barrel"/>
    <property type="match status" value="1"/>
</dbReference>
<comment type="caution">
    <text evidence="2">The sequence shown here is derived from an EMBL/GenBank/DDBJ whole genome shotgun (WGS) entry which is preliminary data.</text>
</comment>
<dbReference type="InterPro" id="IPR012349">
    <property type="entry name" value="Split_barrel_FMN-bd"/>
</dbReference>
<evidence type="ECO:0000313" key="3">
    <source>
        <dbReference type="Proteomes" id="UP000035065"/>
    </source>
</evidence>
<evidence type="ECO:0000313" key="2">
    <source>
        <dbReference type="EMBL" id="EGD57058.1"/>
    </source>
</evidence>
<keyword evidence="3" id="KW-1185">Reference proteome</keyword>
<dbReference type="PANTHER" id="PTHR42815:SF2">
    <property type="entry name" value="FAD-BINDING, PUTATIVE (AFU_ORTHOLOGUE AFUA_6G07600)-RELATED"/>
    <property type="match status" value="1"/>
</dbReference>
<dbReference type="eggNOG" id="COG3576">
    <property type="taxonomic scope" value="Bacteria"/>
</dbReference>
<dbReference type="Pfam" id="PF01243">
    <property type="entry name" value="PNPOx_N"/>
    <property type="match status" value="1"/>
</dbReference>
<dbReference type="EMBL" id="AEUD01000001">
    <property type="protein sequence ID" value="EGD57058.1"/>
    <property type="molecule type" value="Genomic_DNA"/>
</dbReference>
<protein>
    <recommendedName>
        <fullName evidence="1">Pyridoxamine 5'-phosphate oxidase N-terminal domain-containing protein</fullName>
    </recommendedName>
</protein>
<organism evidence="2 3">
    <name type="scientific">Gordonia neofelifaecis NRRL B-59395</name>
    <dbReference type="NCBI Taxonomy" id="644548"/>
    <lineage>
        <taxon>Bacteria</taxon>
        <taxon>Bacillati</taxon>
        <taxon>Actinomycetota</taxon>
        <taxon>Actinomycetes</taxon>
        <taxon>Mycobacteriales</taxon>
        <taxon>Gordoniaceae</taxon>
        <taxon>Gordonia</taxon>
    </lineage>
</organism>
<reference evidence="2 3" key="1">
    <citation type="journal article" date="2011" name="J. Bacteriol.">
        <title>Draft Genome Sequence of Gordonia neofelifaecis NRRL B-59395, a Cholesterol-Degrading Actinomycete.</title>
        <authorList>
            <person name="Ge F."/>
            <person name="Li W."/>
            <person name="Chen G."/>
            <person name="Liu Y."/>
            <person name="Zhang G."/>
            <person name="Yong B."/>
            <person name="Wang Q."/>
            <person name="Wang N."/>
            <person name="Huang Z."/>
            <person name="Li W."/>
            <person name="Wang J."/>
            <person name="Wu C."/>
            <person name="Xie Q."/>
            <person name="Liu G."/>
        </authorList>
    </citation>
    <scope>NUCLEOTIDE SEQUENCE [LARGE SCALE GENOMIC DNA]</scope>
    <source>
        <strain evidence="2 3">NRRL B-59395</strain>
    </source>
</reference>
<gene>
    <name evidence="2" type="ORF">SCNU_01740</name>
</gene>
<dbReference type="PANTHER" id="PTHR42815">
    <property type="entry name" value="FAD-BINDING, PUTATIVE (AFU_ORTHOLOGUE AFUA_6G07600)-RELATED"/>
    <property type="match status" value="1"/>
</dbReference>
<evidence type="ECO:0000259" key="1">
    <source>
        <dbReference type="Pfam" id="PF01243"/>
    </source>
</evidence>
<proteinExistence type="predicted"/>
<sequence length="208" mass="23559">MGHRYQHLVFGDASATRRGAYPAGLDTPDEGPQQVTDRERRMLTDAFAFHMATVTPSGWPYVQYRSGPRGFVHHLGDNTFGFADFRGNQQFVSVGNLEADDRVALFIADYPLRSRLKVFGRATVIEGDADPELLERLSVVDDGRITARCERSIVIEVEAFDWNCSRSVVPQYTAEQVRERVQPYIDQIHGLQDRVADLERQLASRDQT</sequence>
<dbReference type="Proteomes" id="UP000035065">
    <property type="component" value="Unassembled WGS sequence"/>
</dbReference>
<feature type="domain" description="Pyridoxamine 5'-phosphate oxidase N-terminal" evidence="1">
    <location>
        <begin position="37"/>
        <end position="133"/>
    </location>
</feature>
<dbReference type="Gene3D" id="2.30.110.10">
    <property type="entry name" value="Electron Transport, Fmn-binding Protein, Chain A"/>
    <property type="match status" value="1"/>
</dbReference>